<name>A0A366HX11_9BACT</name>
<organism evidence="1 2">
    <name type="scientific">Roseimicrobium gellanilyticum</name>
    <dbReference type="NCBI Taxonomy" id="748857"/>
    <lineage>
        <taxon>Bacteria</taxon>
        <taxon>Pseudomonadati</taxon>
        <taxon>Verrucomicrobiota</taxon>
        <taxon>Verrucomicrobiia</taxon>
        <taxon>Verrucomicrobiales</taxon>
        <taxon>Verrucomicrobiaceae</taxon>
        <taxon>Roseimicrobium</taxon>
    </lineage>
</organism>
<gene>
    <name evidence="1" type="ORF">DES53_1011030</name>
</gene>
<accession>A0A366HX11</accession>
<evidence type="ECO:0000313" key="2">
    <source>
        <dbReference type="Proteomes" id="UP000253426"/>
    </source>
</evidence>
<protein>
    <submittedName>
        <fullName evidence="1">Uncharacterized protein</fullName>
    </submittedName>
</protein>
<evidence type="ECO:0000313" key="1">
    <source>
        <dbReference type="EMBL" id="RBP48229.1"/>
    </source>
</evidence>
<dbReference type="EMBL" id="QNRR01000001">
    <property type="protein sequence ID" value="RBP48229.1"/>
    <property type="molecule type" value="Genomic_DNA"/>
</dbReference>
<dbReference type="Proteomes" id="UP000253426">
    <property type="component" value="Unassembled WGS sequence"/>
</dbReference>
<keyword evidence="2" id="KW-1185">Reference proteome</keyword>
<proteinExistence type="predicted"/>
<dbReference type="AlphaFoldDB" id="A0A366HX11"/>
<comment type="caution">
    <text evidence="1">The sequence shown here is derived from an EMBL/GenBank/DDBJ whole genome shotgun (WGS) entry which is preliminary data.</text>
</comment>
<reference evidence="1 2" key="1">
    <citation type="submission" date="2018-06" db="EMBL/GenBank/DDBJ databases">
        <title>Genomic Encyclopedia of Type Strains, Phase IV (KMG-IV): sequencing the most valuable type-strain genomes for metagenomic binning, comparative biology and taxonomic classification.</title>
        <authorList>
            <person name="Goeker M."/>
        </authorList>
    </citation>
    <scope>NUCLEOTIDE SEQUENCE [LARGE SCALE GENOMIC DNA]</scope>
    <source>
        <strain evidence="1 2">DSM 25532</strain>
    </source>
</reference>
<sequence length="37" mass="4270">MVAQVSSGNSWFLTPPTYFLSPELSANYLRFTQFKKI</sequence>